<accession>A0ABT2CXI0</accession>
<keyword evidence="3" id="KW-1185">Reference proteome</keyword>
<protein>
    <recommendedName>
        <fullName evidence="4">Hemolysin XhlA</fullName>
    </recommendedName>
</protein>
<keyword evidence="1" id="KW-0812">Transmembrane</keyword>
<dbReference type="Proteomes" id="UP001204621">
    <property type="component" value="Unassembled WGS sequence"/>
</dbReference>
<sequence>MDTETTRIEERLAALERDVAVIKSNYVTKEDLQRELNAQTWRFMTFVAALNSFLVGAIYFLAAHFR</sequence>
<reference evidence="2 3" key="1">
    <citation type="submission" date="2022-08" db="EMBL/GenBank/DDBJ databases">
        <title>Reclassification of Massilia species as members of the genera Telluria, Duganella, Pseudoduganella, Mokoshia gen. nov. and Zemynaea gen. nov. using orthogonal and non-orthogonal genome-based approaches.</title>
        <authorList>
            <person name="Bowman J.P."/>
        </authorList>
    </citation>
    <scope>NUCLEOTIDE SEQUENCE [LARGE SCALE GENOMIC DNA]</scope>
    <source>
        <strain evidence="2 3">JCM 31606</strain>
    </source>
</reference>
<organism evidence="2 3">
    <name type="scientific">Massilia terrae</name>
    <dbReference type="NCBI Taxonomy" id="1811224"/>
    <lineage>
        <taxon>Bacteria</taxon>
        <taxon>Pseudomonadati</taxon>
        <taxon>Pseudomonadota</taxon>
        <taxon>Betaproteobacteria</taxon>
        <taxon>Burkholderiales</taxon>
        <taxon>Oxalobacteraceae</taxon>
        <taxon>Telluria group</taxon>
        <taxon>Massilia</taxon>
    </lineage>
</organism>
<feature type="transmembrane region" description="Helical" evidence="1">
    <location>
        <begin position="41"/>
        <end position="62"/>
    </location>
</feature>
<comment type="caution">
    <text evidence="2">The sequence shown here is derived from an EMBL/GenBank/DDBJ whole genome shotgun (WGS) entry which is preliminary data.</text>
</comment>
<dbReference type="EMBL" id="JANUGU010000003">
    <property type="protein sequence ID" value="MCS0658692.1"/>
    <property type="molecule type" value="Genomic_DNA"/>
</dbReference>
<keyword evidence="1" id="KW-0472">Membrane</keyword>
<keyword evidence="1" id="KW-1133">Transmembrane helix</keyword>
<evidence type="ECO:0000256" key="1">
    <source>
        <dbReference type="SAM" id="Phobius"/>
    </source>
</evidence>
<evidence type="ECO:0000313" key="3">
    <source>
        <dbReference type="Proteomes" id="UP001204621"/>
    </source>
</evidence>
<dbReference type="RefSeq" id="WP_258811885.1">
    <property type="nucleotide sequence ID" value="NZ_JANUGU010000003.1"/>
</dbReference>
<gene>
    <name evidence="2" type="ORF">NX778_11505</name>
</gene>
<name>A0ABT2CXI0_9BURK</name>
<proteinExistence type="predicted"/>
<evidence type="ECO:0008006" key="4">
    <source>
        <dbReference type="Google" id="ProtNLM"/>
    </source>
</evidence>
<evidence type="ECO:0000313" key="2">
    <source>
        <dbReference type="EMBL" id="MCS0658692.1"/>
    </source>
</evidence>